<keyword evidence="3" id="KW-1185">Reference proteome</keyword>
<sequence length="120" mass="14266">MARSWEKQPSEGDKGVESIHRDLQTAEEKLMEKLENCDSNLVWFGKKYRNQLEKLLEEFEEILQKTMEWVENYDDFKDLRGKIEHIFSIAIFRLILRIDHALLLPNLMEDVVGTTSLLRK</sequence>
<reference evidence="2 3" key="1">
    <citation type="journal article" date="2016" name="Sci. Rep.">
        <title>Metabolic traits of an uncultured archaeal lineage -MSBL1- from brine pools of the Red Sea.</title>
        <authorList>
            <person name="Mwirichia R."/>
            <person name="Alam I."/>
            <person name="Rashid M."/>
            <person name="Vinu M."/>
            <person name="Ba-Alawi W."/>
            <person name="Anthony Kamau A."/>
            <person name="Kamanda Ngugi D."/>
            <person name="Goker M."/>
            <person name="Klenk H.P."/>
            <person name="Bajic V."/>
            <person name="Stingl U."/>
        </authorList>
    </citation>
    <scope>NUCLEOTIDE SEQUENCE [LARGE SCALE GENOMIC DNA]</scope>
    <source>
        <strain evidence="2">SCGC-AAA259E17</strain>
    </source>
</reference>
<gene>
    <name evidence="2" type="ORF">AKJ64_04675</name>
</gene>
<dbReference type="EMBL" id="LHXN01000109">
    <property type="protein sequence ID" value="KXA91512.1"/>
    <property type="molecule type" value="Genomic_DNA"/>
</dbReference>
<organism evidence="2 3">
    <name type="scientific">candidate division MSBL1 archaeon SCGC-AAA259E17</name>
    <dbReference type="NCBI Taxonomy" id="1698263"/>
    <lineage>
        <taxon>Archaea</taxon>
        <taxon>Methanobacteriati</taxon>
        <taxon>Methanobacteriota</taxon>
        <taxon>candidate division MSBL1</taxon>
    </lineage>
</organism>
<keyword evidence="1" id="KW-0175">Coiled coil</keyword>
<evidence type="ECO:0000256" key="1">
    <source>
        <dbReference type="SAM" id="Coils"/>
    </source>
</evidence>
<accession>A0A133UBE2</accession>
<evidence type="ECO:0000313" key="2">
    <source>
        <dbReference type="EMBL" id="KXA91512.1"/>
    </source>
</evidence>
<proteinExistence type="predicted"/>
<feature type="coiled-coil region" evidence="1">
    <location>
        <begin position="16"/>
        <end position="65"/>
    </location>
</feature>
<name>A0A133UBE2_9EURY</name>
<protein>
    <submittedName>
        <fullName evidence="2">Uncharacterized protein</fullName>
    </submittedName>
</protein>
<dbReference type="Proteomes" id="UP000070373">
    <property type="component" value="Unassembled WGS sequence"/>
</dbReference>
<evidence type="ECO:0000313" key="3">
    <source>
        <dbReference type="Proteomes" id="UP000070373"/>
    </source>
</evidence>
<comment type="caution">
    <text evidence="2">The sequence shown here is derived from an EMBL/GenBank/DDBJ whole genome shotgun (WGS) entry which is preliminary data.</text>
</comment>
<dbReference type="AlphaFoldDB" id="A0A133UBE2"/>